<dbReference type="CDD" id="cd14297">
    <property type="entry name" value="UBA2_spUBP14_like"/>
    <property type="match status" value="1"/>
</dbReference>
<dbReference type="EMBL" id="MU003768">
    <property type="protein sequence ID" value="KAF2725216.1"/>
    <property type="molecule type" value="Genomic_DNA"/>
</dbReference>
<dbReference type="PANTHER" id="PTHR23172:SF19">
    <property type="entry name" value="J DOMAIN-CONTAINING PROTEIN"/>
    <property type="match status" value="1"/>
</dbReference>
<feature type="compositionally biased region" description="Polar residues" evidence="1">
    <location>
        <begin position="171"/>
        <end position="195"/>
    </location>
</feature>
<dbReference type="PROSITE" id="PS50030">
    <property type="entry name" value="UBA"/>
    <property type="match status" value="1"/>
</dbReference>
<dbReference type="GO" id="GO:0030276">
    <property type="term" value="F:clathrin binding"/>
    <property type="evidence" value="ECO:0007669"/>
    <property type="project" value="TreeGrafter"/>
</dbReference>
<feature type="compositionally biased region" description="Low complexity" evidence="1">
    <location>
        <begin position="469"/>
        <end position="482"/>
    </location>
</feature>
<dbReference type="Proteomes" id="UP000799441">
    <property type="component" value="Unassembled WGS sequence"/>
</dbReference>
<evidence type="ECO:0000259" key="2">
    <source>
        <dbReference type="PROSITE" id="PS50030"/>
    </source>
</evidence>
<feature type="region of interest" description="Disordered" evidence="1">
    <location>
        <begin position="1"/>
        <end position="275"/>
    </location>
</feature>
<dbReference type="Gene3D" id="1.10.8.10">
    <property type="entry name" value="DNA helicase RuvA subunit, C-terminal domain"/>
    <property type="match status" value="1"/>
</dbReference>
<dbReference type="GO" id="GO:0031982">
    <property type="term" value="C:vesicle"/>
    <property type="evidence" value="ECO:0007669"/>
    <property type="project" value="TreeGrafter"/>
</dbReference>
<dbReference type="SUPFAM" id="SSF48452">
    <property type="entry name" value="TPR-like"/>
    <property type="match status" value="1"/>
</dbReference>
<organism evidence="3 4">
    <name type="scientific">Polychaeton citri CBS 116435</name>
    <dbReference type="NCBI Taxonomy" id="1314669"/>
    <lineage>
        <taxon>Eukaryota</taxon>
        <taxon>Fungi</taxon>
        <taxon>Dikarya</taxon>
        <taxon>Ascomycota</taxon>
        <taxon>Pezizomycotina</taxon>
        <taxon>Dothideomycetes</taxon>
        <taxon>Dothideomycetidae</taxon>
        <taxon>Capnodiales</taxon>
        <taxon>Capnodiaceae</taxon>
        <taxon>Polychaeton</taxon>
    </lineage>
</organism>
<keyword evidence="4" id="KW-1185">Reference proteome</keyword>
<dbReference type="Pfam" id="PF22562">
    <property type="entry name" value="UBA_7"/>
    <property type="match status" value="1"/>
</dbReference>
<dbReference type="SMART" id="SM00165">
    <property type="entry name" value="UBA"/>
    <property type="match status" value="1"/>
</dbReference>
<accession>A0A9P4QHY6</accession>
<dbReference type="FunFam" id="1.10.287.110:FF:000002">
    <property type="entry name" value="putative tyrosine-protein phosphatase auxilin isoform X2"/>
    <property type="match status" value="1"/>
</dbReference>
<dbReference type="GO" id="GO:0072318">
    <property type="term" value="P:clathrin coat disassembly"/>
    <property type="evidence" value="ECO:0007669"/>
    <property type="project" value="TreeGrafter"/>
</dbReference>
<feature type="region of interest" description="Disordered" evidence="1">
    <location>
        <begin position="405"/>
        <end position="620"/>
    </location>
</feature>
<dbReference type="Gene3D" id="1.10.287.110">
    <property type="entry name" value="DnaJ domain"/>
    <property type="match status" value="1"/>
</dbReference>
<feature type="region of interest" description="Disordered" evidence="1">
    <location>
        <begin position="752"/>
        <end position="786"/>
    </location>
</feature>
<feature type="compositionally biased region" description="Low complexity" evidence="1">
    <location>
        <begin position="120"/>
        <end position="135"/>
    </location>
</feature>
<feature type="compositionally biased region" description="Pro residues" evidence="1">
    <location>
        <begin position="247"/>
        <end position="259"/>
    </location>
</feature>
<feature type="compositionally biased region" description="Basic and acidic residues" evidence="1">
    <location>
        <begin position="260"/>
        <end position="270"/>
    </location>
</feature>
<dbReference type="SUPFAM" id="SSF46934">
    <property type="entry name" value="UBA-like"/>
    <property type="match status" value="1"/>
</dbReference>
<dbReference type="AlphaFoldDB" id="A0A9P4QHY6"/>
<dbReference type="PANTHER" id="PTHR23172">
    <property type="entry name" value="AUXILIN/CYCLIN G-ASSOCIATED KINASE-RELATED"/>
    <property type="match status" value="1"/>
</dbReference>
<dbReference type="InterPro" id="IPR009060">
    <property type="entry name" value="UBA-like_sf"/>
</dbReference>
<comment type="caution">
    <text evidence="3">The sequence shown here is derived from an EMBL/GenBank/DDBJ whole genome shotgun (WGS) entry which is preliminary data.</text>
</comment>
<dbReference type="InterPro" id="IPR015940">
    <property type="entry name" value="UBA"/>
</dbReference>
<dbReference type="GO" id="GO:0005737">
    <property type="term" value="C:cytoplasm"/>
    <property type="evidence" value="ECO:0007669"/>
    <property type="project" value="TreeGrafter"/>
</dbReference>
<dbReference type="FunFam" id="1.25.40.10:FF:000354">
    <property type="entry name" value="UBA domain-containing protein 7"/>
    <property type="match status" value="1"/>
</dbReference>
<dbReference type="SUPFAM" id="SSF46565">
    <property type="entry name" value="Chaperone J-domain"/>
    <property type="match status" value="1"/>
</dbReference>
<feature type="compositionally biased region" description="Low complexity" evidence="1">
    <location>
        <begin position="567"/>
        <end position="581"/>
    </location>
</feature>
<dbReference type="InterPro" id="IPR036869">
    <property type="entry name" value="J_dom_sf"/>
</dbReference>
<feature type="compositionally biased region" description="Low complexity" evidence="1">
    <location>
        <begin position="50"/>
        <end position="59"/>
    </location>
</feature>
<dbReference type="InterPro" id="IPR011990">
    <property type="entry name" value="TPR-like_helical_dom_sf"/>
</dbReference>
<evidence type="ECO:0000313" key="4">
    <source>
        <dbReference type="Proteomes" id="UP000799441"/>
    </source>
</evidence>
<feature type="compositionally biased region" description="Low complexity" evidence="1">
    <location>
        <begin position="10"/>
        <end position="19"/>
    </location>
</feature>
<evidence type="ECO:0000313" key="3">
    <source>
        <dbReference type="EMBL" id="KAF2725216.1"/>
    </source>
</evidence>
<feature type="compositionally biased region" description="Pro residues" evidence="1">
    <location>
        <begin position="584"/>
        <end position="595"/>
    </location>
</feature>
<dbReference type="GO" id="GO:0072583">
    <property type="term" value="P:clathrin-dependent endocytosis"/>
    <property type="evidence" value="ECO:0007669"/>
    <property type="project" value="TreeGrafter"/>
</dbReference>
<feature type="compositionally biased region" description="Polar residues" evidence="1">
    <location>
        <begin position="208"/>
        <end position="218"/>
    </location>
</feature>
<proteinExistence type="predicted"/>
<dbReference type="Gene3D" id="1.25.40.10">
    <property type="entry name" value="Tetratricopeptide repeat domain"/>
    <property type="match status" value="1"/>
</dbReference>
<gene>
    <name evidence="3" type="ORF">K431DRAFT_300125</name>
</gene>
<dbReference type="OrthoDB" id="1717591at2759"/>
<evidence type="ECO:0000256" key="1">
    <source>
        <dbReference type="SAM" id="MobiDB-lite"/>
    </source>
</evidence>
<protein>
    <recommendedName>
        <fullName evidence="2">UBA domain-containing protein</fullName>
    </recommendedName>
</protein>
<reference evidence="3" key="1">
    <citation type="journal article" date="2020" name="Stud. Mycol.">
        <title>101 Dothideomycetes genomes: a test case for predicting lifestyles and emergence of pathogens.</title>
        <authorList>
            <person name="Haridas S."/>
            <person name="Albert R."/>
            <person name="Binder M."/>
            <person name="Bloem J."/>
            <person name="Labutti K."/>
            <person name="Salamov A."/>
            <person name="Andreopoulos B."/>
            <person name="Baker S."/>
            <person name="Barry K."/>
            <person name="Bills G."/>
            <person name="Bluhm B."/>
            <person name="Cannon C."/>
            <person name="Castanera R."/>
            <person name="Culley D."/>
            <person name="Daum C."/>
            <person name="Ezra D."/>
            <person name="Gonzalez J."/>
            <person name="Henrissat B."/>
            <person name="Kuo A."/>
            <person name="Liang C."/>
            <person name="Lipzen A."/>
            <person name="Lutzoni F."/>
            <person name="Magnuson J."/>
            <person name="Mondo S."/>
            <person name="Nolan M."/>
            <person name="Ohm R."/>
            <person name="Pangilinan J."/>
            <person name="Park H.-J."/>
            <person name="Ramirez L."/>
            <person name="Alfaro M."/>
            <person name="Sun H."/>
            <person name="Tritt A."/>
            <person name="Yoshinaga Y."/>
            <person name="Zwiers L.-H."/>
            <person name="Turgeon B."/>
            <person name="Goodwin S."/>
            <person name="Spatafora J."/>
            <person name="Crous P."/>
            <person name="Grigoriev I."/>
        </authorList>
    </citation>
    <scope>NUCLEOTIDE SEQUENCE</scope>
    <source>
        <strain evidence="3">CBS 116435</strain>
    </source>
</reference>
<feature type="compositionally biased region" description="Basic and acidic residues" evidence="1">
    <location>
        <begin position="98"/>
        <end position="111"/>
    </location>
</feature>
<feature type="region of interest" description="Disordered" evidence="1">
    <location>
        <begin position="306"/>
        <end position="376"/>
    </location>
</feature>
<name>A0A9P4QHY6_9PEZI</name>
<feature type="compositionally biased region" description="Basic and acidic residues" evidence="1">
    <location>
        <begin position="405"/>
        <end position="430"/>
    </location>
</feature>
<sequence length="916" mass="99182">MDDLLGEDWQNQSAKQQQQPNTTSFNVPGPAFNYPSLRASPKPPQSGNASPLSLSRPSSTLNGSTKPAGLGAASGGDAFGNLLGNKKQAVASNVSMQERQRQLIEEKRRQQQEQGKMWDSFGSGSVSRSSTPATSIRTTRQSGDDEEDILAAFNKSAPVDRASHFPPPSSEPQSGMTSGKSTPAASQPTIPQSLENGEFDEDDDPFGLNSTGQRNGQAVTPAPANVQVTDDDILGDLGRPITEKPPPRQPAQTPSPPPRTETDSTEDKSVAELVDMGFPADTARIALAETDGNVQAAVSWLLEQAHAESHRKARGELQPQSRRRSPSASKSPPRQRSEPEQGTVPAWMRQEGRATSAPRRQDSRSPAIATGDKDASQLAQEYGSKFLKGANAFWKSSQKQVTKTLREFQEADADPNRPKWMRDSVERSDNRPSTQRRQPEETQSRTARRQKQVPENLTNEAAMLDVPRSDAQPSRPRRQQPQYDEQRASSAPRLSTPAEPQPQRSTPSPRFILQQPPPRDATPVQKLSRQAVEDESSQAYISPARRKRPTQPPPAAVPEPTIDLFSPAPAKAAPVATTTKIPSHRPPPAITPRPQAPLRNVPPISPSSLATSTQHRKSGGEAFKRGDYAEAHESYTAALSPLPATHPVIIIVLANRALTAIKTGDAKSAVSDCNRVLEVIGPSQGSGESIELGDGEGTKDMKEFFSKALTRKAEALEHLEKWKDAAAVWRQAVEAGVGGANAIKARDRCERAVNPAPKPTPLPQRSKAPGPGKPPPSKSLGNSLQRPALSNIQSAEAVKRLREANAAAEKADDEKFALTDAVDAQLAAWKGGKSDNLRALLQSMDKILWEGAGWKKVGMSDLVMPNKVKIIYMKAIGKVHPDKIPQNATTEQRMISAAVFATLNEAWDKFKKDNNL</sequence>
<feature type="domain" description="UBA" evidence="2">
    <location>
        <begin position="264"/>
        <end position="304"/>
    </location>
</feature>